<dbReference type="InterPro" id="IPR036390">
    <property type="entry name" value="WH_DNA-bd_sf"/>
</dbReference>
<evidence type="ECO:0000313" key="3">
    <source>
        <dbReference type="Proteomes" id="UP000318693"/>
    </source>
</evidence>
<dbReference type="AlphaFoldDB" id="A0A552WLP6"/>
<sequence>MSKFGPRPARSDRRERLSAPRRAVLDLLVEHQDPMTVAQVAEQLGQHPNTVREHLEALVRTGLAMRDQRAPVGRGRPASVYTYAPEASFSSPEYAVLAQVLVSYLSHVLPDGPVLRHHAREAGRSWGRAILEREPAHEAEAAGAAPRRGSAAVVEHLRRLLDRTGFDPETERNGDVRTVRLYRCPVLELAKDRPEVVCNAHLGMAREILAEGDVAPERVTLEAFTEPGACLLHVTSSPDGVPPAPGSWVRGPAVTAAAAEAEPVTGVPTTDPWDGFDSEGGLTIGPHREMFS</sequence>
<evidence type="ECO:0000313" key="2">
    <source>
        <dbReference type="EMBL" id="TRW43666.1"/>
    </source>
</evidence>
<accession>A0A552WLP6</accession>
<evidence type="ECO:0000256" key="1">
    <source>
        <dbReference type="SAM" id="MobiDB-lite"/>
    </source>
</evidence>
<reference evidence="2 3" key="1">
    <citation type="submission" date="2019-07" db="EMBL/GenBank/DDBJ databases">
        <title>Georgenia wutianyii sp. nov. and Georgenia *** sp. nov. isolated from plateau pika (Ochotona curzoniae) in the Qinghai-Tibet plateau of China.</title>
        <authorList>
            <person name="Tian Z."/>
        </authorList>
    </citation>
    <scope>NUCLEOTIDE SEQUENCE [LARGE SCALE GENOMIC DNA]</scope>
    <source>
        <strain evidence="2 3">Z446</strain>
    </source>
</reference>
<dbReference type="EMBL" id="VJXR01000071">
    <property type="protein sequence ID" value="TRW43666.1"/>
    <property type="molecule type" value="Genomic_DNA"/>
</dbReference>
<dbReference type="Gene3D" id="1.10.10.10">
    <property type="entry name" value="Winged helix-like DNA-binding domain superfamily/Winged helix DNA-binding domain"/>
    <property type="match status" value="1"/>
</dbReference>
<gene>
    <name evidence="2" type="ORF">FJ693_16825</name>
</gene>
<name>A0A552WLP6_9MICO</name>
<comment type="caution">
    <text evidence="2">The sequence shown here is derived from an EMBL/GenBank/DDBJ whole genome shotgun (WGS) entry which is preliminary data.</text>
</comment>
<protein>
    <submittedName>
        <fullName evidence="2">Helix-turn-helix domain-containing protein</fullName>
    </submittedName>
</protein>
<proteinExistence type="predicted"/>
<dbReference type="CDD" id="cd00090">
    <property type="entry name" value="HTH_ARSR"/>
    <property type="match status" value="1"/>
</dbReference>
<dbReference type="Proteomes" id="UP000318693">
    <property type="component" value="Unassembled WGS sequence"/>
</dbReference>
<feature type="region of interest" description="Disordered" evidence="1">
    <location>
        <begin position="262"/>
        <end position="292"/>
    </location>
</feature>
<keyword evidence="3" id="KW-1185">Reference proteome</keyword>
<dbReference type="RefSeq" id="WP_143419620.1">
    <property type="nucleotide sequence ID" value="NZ_VJXR01000071.1"/>
</dbReference>
<dbReference type="InterPro" id="IPR036388">
    <property type="entry name" value="WH-like_DNA-bd_sf"/>
</dbReference>
<dbReference type="Pfam" id="PF12840">
    <property type="entry name" value="HTH_20"/>
    <property type="match status" value="1"/>
</dbReference>
<dbReference type="SUPFAM" id="SSF46785">
    <property type="entry name" value="Winged helix' DNA-binding domain"/>
    <property type="match status" value="1"/>
</dbReference>
<organism evidence="2 3">
    <name type="scientific">Georgenia yuyongxinii</name>
    <dbReference type="NCBI Taxonomy" id="2589797"/>
    <lineage>
        <taxon>Bacteria</taxon>
        <taxon>Bacillati</taxon>
        <taxon>Actinomycetota</taxon>
        <taxon>Actinomycetes</taxon>
        <taxon>Micrococcales</taxon>
        <taxon>Bogoriellaceae</taxon>
        <taxon>Georgenia</taxon>
    </lineage>
</organism>
<dbReference type="InterPro" id="IPR011991">
    <property type="entry name" value="ArsR-like_HTH"/>
</dbReference>